<reference evidence="3 4" key="1">
    <citation type="submission" date="2024-10" db="EMBL/GenBank/DDBJ databases">
        <authorList>
            <person name="Deangelis K."/>
            <person name="Huntemann M."/>
            <person name="Clum A."/>
            <person name="Wang J."/>
            <person name="Palaniappan K."/>
            <person name="Ritter S."/>
            <person name="Chen I.-M."/>
            <person name="Stamatis D."/>
            <person name="Reddy T."/>
            <person name="O'Malley R."/>
            <person name="Daum C."/>
            <person name="Ng V."/>
            <person name="Ivanova N."/>
            <person name="Kyrpides N."/>
            <person name="Woyke T."/>
        </authorList>
    </citation>
    <scope>NUCLEOTIDE SEQUENCE [LARGE SCALE GENOMIC DNA]</scope>
    <source>
        <strain evidence="3 4">GAS97</strain>
    </source>
</reference>
<sequence>MARLKFKHPLSGNPRTVQSKNRDGTPTFSITPRELTPGGAKLADTICALTGAILALENVVVAMNSHTGTAAILQSIITSFALYCAIAWSVRLALRRETSIRMTPEAISVRHWQGWQHYARDLEHRFALQVHDNAKHEQQQHEYEIKRASARGRIVRRTAYYGESFHIILVHAGHRQDLLTVYGQKEATAIIARLQYCDRCLDEAMSMGGGIKQRPEDEWNDTPGGLGNA</sequence>
<keyword evidence="2" id="KW-0472">Membrane</keyword>
<feature type="compositionally biased region" description="Polar residues" evidence="1">
    <location>
        <begin position="13"/>
        <end position="30"/>
    </location>
</feature>
<evidence type="ECO:0000313" key="3">
    <source>
        <dbReference type="EMBL" id="MFK4445218.1"/>
    </source>
</evidence>
<feature type="region of interest" description="Disordered" evidence="1">
    <location>
        <begin position="1"/>
        <end position="33"/>
    </location>
</feature>
<dbReference type="EMBL" id="JBIYDN010000018">
    <property type="protein sequence ID" value="MFK4445218.1"/>
    <property type="molecule type" value="Genomic_DNA"/>
</dbReference>
<name>A0ABW8MNG8_9BURK</name>
<dbReference type="RefSeq" id="WP_404610242.1">
    <property type="nucleotide sequence ID" value="NZ_JBIYDN010000018.1"/>
</dbReference>
<dbReference type="Proteomes" id="UP001620514">
    <property type="component" value="Unassembled WGS sequence"/>
</dbReference>
<evidence type="ECO:0000313" key="4">
    <source>
        <dbReference type="Proteomes" id="UP001620514"/>
    </source>
</evidence>
<reference evidence="3 4" key="2">
    <citation type="submission" date="2024-11" db="EMBL/GenBank/DDBJ databases">
        <title>Using genomics to understand microbial adaptation to soil warming.</title>
        <authorList>
            <person name="Deangelis K.M. PhD."/>
        </authorList>
    </citation>
    <scope>NUCLEOTIDE SEQUENCE [LARGE SCALE GENOMIC DNA]</scope>
    <source>
        <strain evidence="3 4">GAS97</strain>
    </source>
</reference>
<proteinExistence type="predicted"/>
<organism evidence="3 4">
    <name type="scientific">Caballeronia udeis</name>
    <dbReference type="NCBI Taxonomy" id="1232866"/>
    <lineage>
        <taxon>Bacteria</taxon>
        <taxon>Pseudomonadati</taxon>
        <taxon>Pseudomonadota</taxon>
        <taxon>Betaproteobacteria</taxon>
        <taxon>Burkholderiales</taxon>
        <taxon>Burkholderiaceae</taxon>
        <taxon>Caballeronia</taxon>
    </lineage>
</organism>
<keyword evidence="4" id="KW-1185">Reference proteome</keyword>
<evidence type="ECO:0000256" key="1">
    <source>
        <dbReference type="SAM" id="MobiDB-lite"/>
    </source>
</evidence>
<comment type="caution">
    <text evidence="3">The sequence shown here is derived from an EMBL/GenBank/DDBJ whole genome shotgun (WGS) entry which is preliminary data.</text>
</comment>
<feature type="transmembrane region" description="Helical" evidence="2">
    <location>
        <begin position="71"/>
        <end position="94"/>
    </location>
</feature>
<keyword evidence="2" id="KW-0812">Transmembrane</keyword>
<protein>
    <submittedName>
        <fullName evidence="3">Uncharacterized protein</fullName>
    </submittedName>
</protein>
<keyword evidence="2" id="KW-1133">Transmembrane helix</keyword>
<accession>A0ABW8MNG8</accession>
<gene>
    <name evidence="3" type="ORF">ABH943_005240</name>
</gene>
<evidence type="ECO:0000256" key="2">
    <source>
        <dbReference type="SAM" id="Phobius"/>
    </source>
</evidence>